<accession>A0A7S2VGF9</accession>
<protein>
    <recommendedName>
        <fullName evidence="6">HMG box domain-containing protein</fullName>
    </recommendedName>
</protein>
<keyword evidence="2 3" id="KW-0539">Nucleus</keyword>
<feature type="compositionally biased region" description="Basic and acidic residues" evidence="5">
    <location>
        <begin position="1"/>
        <end position="10"/>
    </location>
</feature>
<feature type="region of interest" description="Disordered" evidence="5">
    <location>
        <begin position="353"/>
        <end position="416"/>
    </location>
</feature>
<proteinExistence type="predicted"/>
<dbReference type="InterPro" id="IPR009071">
    <property type="entry name" value="HMG_box_dom"/>
</dbReference>
<dbReference type="AlphaFoldDB" id="A0A7S2VGF9"/>
<feature type="coiled-coil region" evidence="4">
    <location>
        <begin position="112"/>
        <end position="139"/>
    </location>
</feature>
<evidence type="ECO:0000256" key="4">
    <source>
        <dbReference type="SAM" id="Coils"/>
    </source>
</evidence>
<feature type="region of interest" description="Disordered" evidence="5">
    <location>
        <begin position="142"/>
        <end position="181"/>
    </location>
</feature>
<evidence type="ECO:0000313" key="7">
    <source>
        <dbReference type="EMBL" id="CAD9954627.1"/>
    </source>
</evidence>
<dbReference type="EMBL" id="HBHT01010395">
    <property type="protein sequence ID" value="CAD9954627.1"/>
    <property type="molecule type" value="Transcribed_RNA"/>
</dbReference>
<feature type="compositionally biased region" description="Polar residues" evidence="5">
    <location>
        <begin position="353"/>
        <end position="364"/>
    </location>
</feature>
<dbReference type="InterPro" id="IPR051965">
    <property type="entry name" value="ChromReg_NeuronalGeneExpr"/>
</dbReference>
<dbReference type="PANTHER" id="PTHR46040">
    <property type="entry name" value="HIGH MOBILITY GROUP PROTEIN 2"/>
    <property type="match status" value="1"/>
</dbReference>
<dbReference type="Gene3D" id="1.10.30.10">
    <property type="entry name" value="High mobility group box domain"/>
    <property type="match status" value="1"/>
</dbReference>
<feature type="compositionally biased region" description="Basic and acidic residues" evidence="5">
    <location>
        <begin position="142"/>
        <end position="152"/>
    </location>
</feature>
<sequence>MMNSDEDGKHPARKIGTAAVAGKRPKPRRKPRDMPKRPLSAYNLFFKQERELILENQREGISQPDFVFPGKEELERQAATGKKKAPVLFQALARCIGQRWRALPRERVREFEEQAKIEMEAYRKKMAEYQQTVVQKAIEENERKASAEDAEAKQQSLQSDDDDEESGNNGLPSSAEADIPNAPEISLSSVAQLEALSGGVQQLAQYNPQLSQSQPGLADNQLQMAHPGAAAAFNPSSSHHALLGNATALSAALLQRQQEHQLLSNLQQVQALQQQQQLNAAFQVGVPQARSGIFPQQQSFANSLVGAPWAATQNSQLLAQLQIARLQQQHSMAVQMYQRAGLQQALGGGATAPITSTNQLQQPSPLELHLREQQQRQHALPPSSAREDLKSEGDSDSDSQGGNRASLRGERSRAKK</sequence>
<dbReference type="PANTHER" id="PTHR46040:SF3">
    <property type="entry name" value="HIGH MOBILITY GROUP PROTEIN 2"/>
    <property type="match status" value="1"/>
</dbReference>
<organism evidence="7">
    <name type="scientific">Entomoneis paludosa</name>
    <dbReference type="NCBI Taxonomy" id="265537"/>
    <lineage>
        <taxon>Eukaryota</taxon>
        <taxon>Sar</taxon>
        <taxon>Stramenopiles</taxon>
        <taxon>Ochrophyta</taxon>
        <taxon>Bacillariophyta</taxon>
        <taxon>Bacillariophyceae</taxon>
        <taxon>Bacillariophycidae</taxon>
        <taxon>Entomoneidaceae</taxon>
        <taxon>Entomoneis</taxon>
    </lineage>
</organism>
<dbReference type="SUPFAM" id="SSF47095">
    <property type="entry name" value="HMG-box"/>
    <property type="match status" value="1"/>
</dbReference>
<keyword evidence="1 3" id="KW-0238">DNA-binding</keyword>
<evidence type="ECO:0000256" key="2">
    <source>
        <dbReference type="ARBA" id="ARBA00023242"/>
    </source>
</evidence>
<name>A0A7S2VGF9_9STRA</name>
<evidence type="ECO:0000256" key="5">
    <source>
        <dbReference type="SAM" id="MobiDB-lite"/>
    </source>
</evidence>
<dbReference type="SMART" id="SM00398">
    <property type="entry name" value="HMG"/>
    <property type="match status" value="1"/>
</dbReference>
<dbReference type="PROSITE" id="PS50118">
    <property type="entry name" value="HMG_BOX_2"/>
    <property type="match status" value="1"/>
</dbReference>
<dbReference type="InterPro" id="IPR036910">
    <property type="entry name" value="HMG_box_dom_sf"/>
</dbReference>
<feature type="compositionally biased region" description="Basic and acidic residues" evidence="5">
    <location>
        <begin position="407"/>
        <end position="416"/>
    </location>
</feature>
<dbReference type="GO" id="GO:0010468">
    <property type="term" value="P:regulation of gene expression"/>
    <property type="evidence" value="ECO:0007669"/>
    <property type="project" value="TreeGrafter"/>
</dbReference>
<evidence type="ECO:0000256" key="1">
    <source>
        <dbReference type="ARBA" id="ARBA00023125"/>
    </source>
</evidence>
<dbReference type="GO" id="GO:0003677">
    <property type="term" value="F:DNA binding"/>
    <property type="evidence" value="ECO:0007669"/>
    <property type="project" value="UniProtKB-UniRule"/>
</dbReference>
<reference evidence="7" key="1">
    <citation type="submission" date="2021-01" db="EMBL/GenBank/DDBJ databases">
        <authorList>
            <person name="Corre E."/>
            <person name="Pelletier E."/>
            <person name="Niang G."/>
            <person name="Scheremetjew M."/>
            <person name="Finn R."/>
            <person name="Kale V."/>
            <person name="Holt S."/>
            <person name="Cochrane G."/>
            <person name="Meng A."/>
            <person name="Brown T."/>
            <person name="Cohen L."/>
        </authorList>
    </citation>
    <scope>NUCLEOTIDE SEQUENCE</scope>
    <source>
        <strain evidence="7">CCMP125</strain>
    </source>
</reference>
<evidence type="ECO:0000259" key="6">
    <source>
        <dbReference type="PROSITE" id="PS50118"/>
    </source>
</evidence>
<feature type="domain" description="HMG box" evidence="6">
    <location>
        <begin position="35"/>
        <end position="130"/>
    </location>
</feature>
<dbReference type="GO" id="GO:0005634">
    <property type="term" value="C:nucleus"/>
    <property type="evidence" value="ECO:0007669"/>
    <property type="project" value="UniProtKB-UniRule"/>
</dbReference>
<evidence type="ECO:0000256" key="3">
    <source>
        <dbReference type="PROSITE-ProRule" id="PRU00267"/>
    </source>
</evidence>
<feature type="region of interest" description="Disordered" evidence="5">
    <location>
        <begin position="1"/>
        <end position="39"/>
    </location>
</feature>
<keyword evidence="4" id="KW-0175">Coiled coil</keyword>
<gene>
    <name evidence="7" type="ORF">APAL1065_LOCUS6935</name>
</gene>
<feature type="DNA-binding region" description="HMG box" evidence="3">
    <location>
        <begin position="35"/>
        <end position="130"/>
    </location>
</feature>